<dbReference type="EMBL" id="JAHESE010000093">
    <property type="protein sequence ID" value="MBT1712491.1"/>
    <property type="molecule type" value="Genomic_DNA"/>
</dbReference>
<evidence type="ECO:0000256" key="2">
    <source>
        <dbReference type="ARBA" id="ARBA00023136"/>
    </source>
</evidence>
<keyword evidence="2" id="KW-0472">Membrane</keyword>
<dbReference type="AlphaFoldDB" id="A0AAP2E3N8"/>
<dbReference type="InterPro" id="IPR036942">
    <property type="entry name" value="Beta-barrel_TonB_sf"/>
</dbReference>
<evidence type="ECO:0000313" key="4">
    <source>
        <dbReference type="EMBL" id="MBT1712491.1"/>
    </source>
</evidence>
<accession>A0AAP2E3N8</accession>
<dbReference type="GO" id="GO:0009279">
    <property type="term" value="C:cell outer membrane"/>
    <property type="evidence" value="ECO:0007669"/>
    <property type="project" value="UniProtKB-SubCell"/>
</dbReference>
<keyword evidence="5" id="KW-1185">Reference proteome</keyword>
<sequence>PALNWAPRSNGRSTWSNPLSWLESLHGATTRSLLGNLNVSYELYKGLTVRSNFGISDINQTEYLTVPISSLDPTSAFQKLGRSTRGTNNRNNWIIEPQVDFSRAVGMHRIAAIVGGTMQQVETIKRAFFGTGYTSDTMLESIAAAPELRSIDSNNQYRYSSMFARINYTINDKYLCSLTGRRDGSSRFGPGRRFGNIGSIGIAWIFSRENLIANNARIISFGKLRTTVGTTGNDQIGDSK</sequence>
<organism evidence="4 5">
    <name type="scientific">Dawidia cretensis</name>
    <dbReference type="NCBI Taxonomy" id="2782350"/>
    <lineage>
        <taxon>Bacteria</taxon>
        <taxon>Pseudomonadati</taxon>
        <taxon>Bacteroidota</taxon>
        <taxon>Cytophagia</taxon>
        <taxon>Cytophagales</taxon>
        <taxon>Chryseotaleaceae</taxon>
        <taxon>Dawidia</taxon>
    </lineage>
</organism>
<protein>
    <submittedName>
        <fullName evidence="4">TonB-dependent receptor</fullName>
    </submittedName>
</protein>
<feature type="non-terminal residue" evidence="4">
    <location>
        <position position="1"/>
    </location>
</feature>
<evidence type="ECO:0000256" key="3">
    <source>
        <dbReference type="ARBA" id="ARBA00023237"/>
    </source>
</evidence>
<keyword evidence="4" id="KW-0675">Receptor</keyword>
<comment type="caution">
    <text evidence="4">The sequence shown here is derived from an EMBL/GenBank/DDBJ whole genome shotgun (WGS) entry which is preliminary data.</text>
</comment>
<dbReference type="Proteomes" id="UP001319080">
    <property type="component" value="Unassembled WGS sequence"/>
</dbReference>
<keyword evidence="3" id="KW-0998">Cell outer membrane</keyword>
<reference evidence="4 5" key="1">
    <citation type="submission" date="2021-05" db="EMBL/GenBank/DDBJ databases">
        <title>A Polyphasic approach of four new species of the genus Ohtaekwangia: Ohtaekwangia histidinii sp. nov., Ohtaekwangia cretensis sp. nov., Ohtaekwangia indiensis sp. nov., Ohtaekwangia reichenbachii sp. nov. from diverse environment.</title>
        <authorList>
            <person name="Octaviana S."/>
        </authorList>
    </citation>
    <scope>NUCLEOTIDE SEQUENCE [LARGE SCALE GENOMIC DNA]</scope>
    <source>
        <strain evidence="4 5">PWU5</strain>
    </source>
</reference>
<feature type="non-terminal residue" evidence="4">
    <location>
        <position position="240"/>
    </location>
</feature>
<evidence type="ECO:0000313" key="5">
    <source>
        <dbReference type="Proteomes" id="UP001319080"/>
    </source>
</evidence>
<dbReference type="Gene3D" id="2.40.170.20">
    <property type="entry name" value="TonB-dependent receptor, beta-barrel domain"/>
    <property type="match status" value="1"/>
</dbReference>
<proteinExistence type="predicted"/>
<dbReference type="SUPFAM" id="SSF56935">
    <property type="entry name" value="Porins"/>
    <property type="match status" value="1"/>
</dbReference>
<evidence type="ECO:0000256" key="1">
    <source>
        <dbReference type="ARBA" id="ARBA00004442"/>
    </source>
</evidence>
<name>A0AAP2E3N8_9BACT</name>
<gene>
    <name evidence="4" type="ORF">KK062_29925</name>
</gene>
<comment type="subcellular location">
    <subcellularLocation>
        <location evidence="1">Cell outer membrane</location>
    </subcellularLocation>
</comment>